<dbReference type="Proteomes" id="UP000828011">
    <property type="component" value="Segment"/>
</dbReference>
<dbReference type="EMBL" id="MZ130499">
    <property type="protein sequence ID" value="QWM91336.2"/>
    <property type="molecule type" value="Genomic_DNA"/>
</dbReference>
<evidence type="ECO:0000313" key="3">
    <source>
        <dbReference type="Proteomes" id="UP000828011"/>
    </source>
</evidence>
<organism evidence="2 3">
    <name type="scientific">uncultured phage cr35_1</name>
    <dbReference type="NCBI Taxonomy" id="2986408"/>
    <lineage>
        <taxon>Viruses</taxon>
        <taxon>Duplodnaviria</taxon>
        <taxon>Heunggongvirae</taxon>
        <taxon>Uroviricota</taxon>
        <taxon>Caudoviricetes</taxon>
        <taxon>Crassvirales</taxon>
        <taxon>Suoliviridae</taxon>
        <taxon>Bearivirinae</taxon>
        <taxon>Afonbuvirus</taxon>
        <taxon>Afonbuvirus coli</taxon>
    </lineage>
</organism>
<name>A0AAE7RXK1_9CAUD</name>
<evidence type="ECO:0000313" key="2">
    <source>
        <dbReference type="EMBL" id="QWM91336.2"/>
    </source>
</evidence>
<sequence length="325" mass="37971">MEREAFRQRMQQYKQARENNPQLKYWDWRKYADGGTIDEIPPQTTSERPITNFDPKGDPYNPTYGYNPGAGYVRSVFDLYDAPVIGDALSIYDATQALKNKDWLGAGLAALTVVPFIPTVSNYKKSLNQQLNRITGITPDISKLQEQSDWNDLRNRSIERLYDPEVRARAAKIKSDYNVDLQSTYDKIINQYENDYFSLPEAEIMQLQDAKAMIDLQEEAARRYKQYGIKPTQKDFRIKIDNAVTPSQEITNHEINHFNQYIHQDNPSWNKSELDKITKQFKGKLRDKNPIDPENTSYFMNWMEQNAYGINMLDRLKELNIKPTK</sequence>
<reference evidence="2 3" key="1">
    <citation type="submission" date="2021-04" db="EMBL/GenBank/DDBJ databases">
        <authorList>
            <person name="Shkoporov A.N."/>
            <person name="Stockdale S.R."/>
            <person name="Guerin E."/>
            <person name="Ross R.P."/>
            <person name="Hill C."/>
        </authorList>
    </citation>
    <scope>NUCLEOTIDE SEQUENCE [LARGE SCALE GENOMIC DNA]</scope>
    <source>
        <strain evidence="3">cr35_1</strain>
    </source>
</reference>
<protein>
    <submittedName>
        <fullName evidence="2">Uncharacterized protein</fullName>
    </submittedName>
</protein>
<evidence type="ECO:0000256" key="1">
    <source>
        <dbReference type="SAM" id="MobiDB-lite"/>
    </source>
</evidence>
<accession>A0AAE7RXK1</accession>
<feature type="region of interest" description="Disordered" evidence="1">
    <location>
        <begin position="37"/>
        <end position="59"/>
    </location>
</feature>
<proteinExistence type="predicted"/>
<gene>
    <name evidence="2" type="primary">gp_77160</name>
</gene>
<keyword evidence="3" id="KW-1185">Reference proteome</keyword>